<proteinExistence type="predicted"/>
<evidence type="ECO:0000313" key="2">
    <source>
        <dbReference type="Proteomes" id="UP000254848"/>
    </source>
</evidence>
<comment type="caution">
    <text evidence="1">The sequence shown here is derived from an EMBL/GenBank/DDBJ whole genome shotgun (WGS) entry which is preliminary data.</text>
</comment>
<reference evidence="1 2" key="1">
    <citation type="submission" date="2018-07" db="EMBL/GenBank/DDBJ databases">
        <title>Genomic Encyclopedia of Type Strains, Phase IV (KMG-IV): sequencing the most valuable type-strain genomes for metagenomic binning, comparative biology and taxonomic classification.</title>
        <authorList>
            <person name="Goeker M."/>
        </authorList>
    </citation>
    <scope>NUCLEOTIDE SEQUENCE [LARGE SCALE GENOMIC DNA]</scope>
    <source>
        <strain evidence="1 2">DSM 103736</strain>
    </source>
</reference>
<dbReference type="EMBL" id="QRAP01000003">
    <property type="protein sequence ID" value="RDK92893.1"/>
    <property type="molecule type" value="Genomic_DNA"/>
</dbReference>
<accession>A0A370QVE9</accession>
<dbReference type="OrthoDB" id="6638257at2"/>
<sequence length="219" mass="25680">MKVLYIGSGLSALQAKTEDYSDHLIICLNNAWRIFEDKKFDIWIHPGDFPFENYPPRARFYLDITYTEYQRTAAEACKKLNWNVKFPEHHIGYTSFFQGLYWIMMDLKPTKIGLLGFDHDYNPQKTEKWIKAECPGIHNGFNKKSESTIKEWSDNFFQGYEPDFFYGHGTPDPMRQGLGEKHIREKMVLANGAAQELGIDLVNYSKRPSPYNVFRRESL</sequence>
<dbReference type="AlphaFoldDB" id="A0A370QVE9"/>
<organism evidence="1 2">
    <name type="scientific">Enterobacillus tribolii</name>
    <dbReference type="NCBI Taxonomy" id="1487935"/>
    <lineage>
        <taxon>Bacteria</taxon>
        <taxon>Pseudomonadati</taxon>
        <taxon>Pseudomonadota</taxon>
        <taxon>Gammaproteobacteria</taxon>
        <taxon>Enterobacterales</taxon>
        <taxon>Hafniaceae</taxon>
        <taxon>Enterobacillus</taxon>
    </lineage>
</organism>
<protein>
    <submittedName>
        <fullName evidence="1">Uncharacterized protein</fullName>
    </submittedName>
</protein>
<gene>
    <name evidence="1" type="ORF">C8D90_103286</name>
</gene>
<dbReference type="Proteomes" id="UP000254848">
    <property type="component" value="Unassembled WGS sequence"/>
</dbReference>
<dbReference type="RefSeq" id="WP_115458075.1">
    <property type="nucleotide sequence ID" value="NZ_QRAP01000003.1"/>
</dbReference>
<name>A0A370QVE9_9GAMM</name>
<keyword evidence="2" id="KW-1185">Reference proteome</keyword>
<evidence type="ECO:0000313" key="1">
    <source>
        <dbReference type="EMBL" id="RDK92893.1"/>
    </source>
</evidence>